<feature type="transmembrane region" description="Helical" evidence="7">
    <location>
        <begin position="477"/>
        <end position="496"/>
    </location>
</feature>
<evidence type="ECO:0000313" key="9">
    <source>
        <dbReference type="EMBL" id="EMS73492.1"/>
    </source>
</evidence>
<feature type="transmembrane region" description="Helical" evidence="7">
    <location>
        <begin position="287"/>
        <end position="310"/>
    </location>
</feature>
<comment type="subcellular location">
    <subcellularLocation>
        <location evidence="1">Cell membrane</location>
        <topology evidence="1">Multi-pass membrane protein</topology>
    </subcellularLocation>
</comment>
<comment type="caution">
    <text evidence="9">The sequence shown here is derived from an EMBL/GenBank/DDBJ whole genome shotgun (WGS) entry which is preliminary data.</text>
</comment>
<dbReference type="InterPro" id="IPR052923">
    <property type="entry name" value="UPF0718"/>
</dbReference>
<evidence type="ECO:0000256" key="5">
    <source>
        <dbReference type="ARBA" id="ARBA00022989"/>
    </source>
</evidence>
<evidence type="ECO:0000313" key="10">
    <source>
        <dbReference type="Proteomes" id="UP000014155"/>
    </source>
</evidence>
<proteinExistence type="inferred from homology"/>
<dbReference type="Pfam" id="PF02492">
    <property type="entry name" value="cobW"/>
    <property type="match status" value="1"/>
</dbReference>
<dbReference type="InterPro" id="IPR027417">
    <property type="entry name" value="P-loop_NTPase"/>
</dbReference>
<evidence type="ECO:0000256" key="2">
    <source>
        <dbReference type="ARBA" id="ARBA00006386"/>
    </source>
</evidence>
<reference evidence="9 10" key="1">
    <citation type="journal article" date="2013" name="Genome Announc.">
        <title>Draft Genome Sequence of the Cellulolytic, Mesophilic, Anaerobic Bacterium Clostridium termitidis Strain CT1112 (DSM 5398).</title>
        <authorList>
            <person name="Lal S."/>
            <person name="Ramachandran U."/>
            <person name="Zhang X."/>
            <person name="Munir R."/>
            <person name="Sparling R."/>
            <person name="Levin D.B."/>
        </authorList>
    </citation>
    <scope>NUCLEOTIDE SEQUENCE [LARGE SCALE GENOMIC DNA]</scope>
    <source>
        <strain evidence="9 10">CT1112</strain>
    </source>
</reference>
<name>S0FNM7_RUMCE</name>
<dbReference type="InterPro" id="IPR003495">
    <property type="entry name" value="CobW/HypB/UreG_nucleotide-bd"/>
</dbReference>
<evidence type="ECO:0000259" key="8">
    <source>
        <dbReference type="Pfam" id="PF02492"/>
    </source>
</evidence>
<dbReference type="AlphaFoldDB" id="S0FNM7"/>
<dbReference type="eggNOG" id="COG0701">
    <property type="taxonomic scope" value="Bacteria"/>
</dbReference>
<dbReference type="EMBL" id="AORV01000018">
    <property type="protein sequence ID" value="EMS73492.1"/>
    <property type="molecule type" value="Genomic_DNA"/>
</dbReference>
<feature type="transmembrane region" description="Helical" evidence="7">
    <location>
        <begin position="443"/>
        <end position="465"/>
    </location>
</feature>
<dbReference type="eggNOG" id="COG0523">
    <property type="taxonomic scope" value="Bacteria"/>
</dbReference>
<dbReference type="STRING" id="1195236.CTER_0497"/>
<dbReference type="Pfam" id="PF03773">
    <property type="entry name" value="ArsP_1"/>
    <property type="match status" value="1"/>
</dbReference>
<dbReference type="RefSeq" id="WP_004623804.1">
    <property type="nucleotide sequence ID" value="NZ_AORV01000018.1"/>
</dbReference>
<dbReference type="Proteomes" id="UP000014155">
    <property type="component" value="Unassembled WGS sequence"/>
</dbReference>
<sequence length="538" mass="59118">MKTQLYIITGFLGSGKTTYINGLLDNLNLSDEKVVIIQCEQGESEIDNAFECNSNVHIIKWERTKKSVLKLIEDILKKYRPHSIIIEHNGTESTEKLLEDLQKPVIQKNCVIHNIVHTIDAQTFEVFIDNMGAILTEQIASSDVIVVNNSSDFTKSRLKAMEKLLKTVNPAAKIARTVGDTGSGAPEGNEGLYIEKQTKQLKLSDVAFFTFCMLVLCYLSISVLKAVNFELININLSRFQALNTIFISILIQAFPFILFGVIVSSVIQVLVSNETIVKLFPKKMGLGFVAAIFAGLLFPVCDCAVVPVAARLEKKGVPVPTVVAFMLAAPLMSPLSIASTFYAFPGQPSVAIYRVILGIIISVIVGLTFWIFPEEKQITLNRLAAVNCKCGYCNTGISNKPASKIEAVFKHAGSEFFEVGRFIIVGAFLSSLVQTFLPKDILLKIGGGAAASIIIMLLSAFVLSVCSTSDAFIARTFVNQFPMASVMGFMVLGPMIDIKNVLMLLGNFKKRFVAKLVFLIFSFTFIILSFFSIVFFGL</sequence>
<protein>
    <submittedName>
        <fullName evidence="9">Putative permease</fullName>
    </submittedName>
</protein>
<dbReference type="PANTHER" id="PTHR34184">
    <property type="entry name" value="UPF0718 PROTEIN YCGR"/>
    <property type="match status" value="1"/>
</dbReference>
<keyword evidence="6 7" id="KW-0472">Membrane</keyword>
<dbReference type="GO" id="GO:0005886">
    <property type="term" value="C:plasma membrane"/>
    <property type="evidence" value="ECO:0007669"/>
    <property type="project" value="UniProtKB-SubCell"/>
</dbReference>
<evidence type="ECO:0000256" key="3">
    <source>
        <dbReference type="ARBA" id="ARBA00022475"/>
    </source>
</evidence>
<keyword evidence="10" id="KW-1185">Reference proteome</keyword>
<keyword evidence="3" id="KW-1003">Cell membrane</keyword>
<evidence type="ECO:0000256" key="7">
    <source>
        <dbReference type="SAM" id="Phobius"/>
    </source>
</evidence>
<feature type="transmembrane region" description="Helical" evidence="7">
    <location>
        <begin position="206"/>
        <end position="224"/>
    </location>
</feature>
<dbReference type="PATRIC" id="fig|1195236.3.peg.815"/>
<comment type="similarity">
    <text evidence="2">Belongs to the UPF0718 family.</text>
</comment>
<dbReference type="SUPFAM" id="SSF52540">
    <property type="entry name" value="P-loop containing nucleoside triphosphate hydrolases"/>
    <property type="match status" value="1"/>
</dbReference>
<evidence type="ECO:0000256" key="4">
    <source>
        <dbReference type="ARBA" id="ARBA00022692"/>
    </source>
</evidence>
<feature type="domain" description="CobW/HypB/UreG nucleotide-binding" evidence="8">
    <location>
        <begin position="6"/>
        <end position="174"/>
    </location>
</feature>
<organism evidence="9 10">
    <name type="scientific">Ruminiclostridium cellobioparum subsp. termitidis CT1112</name>
    <dbReference type="NCBI Taxonomy" id="1195236"/>
    <lineage>
        <taxon>Bacteria</taxon>
        <taxon>Bacillati</taxon>
        <taxon>Bacillota</taxon>
        <taxon>Clostridia</taxon>
        <taxon>Eubacteriales</taxon>
        <taxon>Oscillospiraceae</taxon>
        <taxon>Ruminiclostridium</taxon>
    </lineage>
</organism>
<dbReference type="Gene3D" id="3.40.50.300">
    <property type="entry name" value="P-loop containing nucleotide triphosphate hydrolases"/>
    <property type="match status" value="1"/>
</dbReference>
<feature type="transmembrane region" description="Helical" evidence="7">
    <location>
        <begin position="350"/>
        <end position="372"/>
    </location>
</feature>
<evidence type="ECO:0000256" key="6">
    <source>
        <dbReference type="ARBA" id="ARBA00023136"/>
    </source>
</evidence>
<keyword evidence="4 7" id="KW-0812">Transmembrane</keyword>
<gene>
    <name evidence="9" type="ORF">CTER_0497</name>
</gene>
<accession>S0FNM7</accession>
<evidence type="ECO:0000256" key="1">
    <source>
        <dbReference type="ARBA" id="ARBA00004651"/>
    </source>
</evidence>
<feature type="transmembrane region" description="Helical" evidence="7">
    <location>
        <begin position="245"/>
        <end position="267"/>
    </location>
</feature>
<feature type="transmembrane region" description="Helical" evidence="7">
    <location>
        <begin position="322"/>
        <end position="344"/>
    </location>
</feature>
<dbReference type="PANTHER" id="PTHR34184:SF4">
    <property type="entry name" value="UPF0718 PROTEIN YCGR"/>
    <property type="match status" value="1"/>
</dbReference>
<feature type="transmembrane region" description="Helical" evidence="7">
    <location>
        <begin position="516"/>
        <end position="536"/>
    </location>
</feature>
<keyword evidence="5 7" id="KW-1133">Transmembrane helix</keyword>
<dbReference type="InterPro" id="IPR005524">
    <property type="entry name" value="DUF318"/>
</dbReference>